<evidence type="ECO:0000259" key="1">
    <source>
        <dbReference type="Pfam" id="PF01208"/>
    </source>
</evidence>
<dbReference type="AlphaFoldDB" id="A0A1T5AJF6"/>
<name>A0A1T5AJF6_9FIRM</name>
<dbReference type="RefSeq" id="WP_079588912.1">
    <property type="nucleotide sequence ID" value="NZ_FUYN01000002.1"/>
</dbReference>
<evidence type="ECO:0000313" key="2">
    <source>
        <dbReference type="EMBL" id="SKB35131.1"/>
    </source>
</evidence>
<dbReference type="PANTHER" id="PTHR47099:SF1">
    <property type="entry name" value="METHYLCOBAMIDE:COM METHYLTRANSFERASE MTBA"/>
    <property type="match status" value="1"/>
</dbReference>
<evidence type="ECO:0000313" key="3">
    <source>
        <dbReference type="Proteomes" id="UP000243406"/>
    </source>
</evidence>
<feature type="domain" description="Uroporphyrinogen decarboxylase (URO-D)" evidence="1">
    <location>
        <begin position="16"/>
        <end position="211"/>
    </location>
</feature>
<dbReference type="InterPro" id="IPR052024">
    <property type="entry name" value="Methanogen_methyltrans"/>
</dbReference>
<dbReference type="GO" id="GO:0006779">
    <property type="term" value="P:porphyrin-containing compound biosynthetic process"/>
    <property type="evidence" value="ECO:0007669"/>
    <property type="project" value="InterPro"/>
</dbReference>
<dbReference type="GO" id="GO:0004853">
    <property type="term" value="F:uroporphyrinogen decarboxylase activity"/>
    <property type="evidence" value="ECO:0007669"/>
    <property type="project" value="InterPro"/>
</dbReference>
<dbReference type="SUPFAM" id="SSF51726">
    <property type="entry name" value="UROD/MetE-like"/>
    <property type="match status" value="1"/>
</dbReference>
<dbReference type="OrthoDB" id="2135496at2"/>
<dbReference type="PANTHER" id="PTHR47099">
    <property type="entry name" value="METHYLCOBAMIDE:COM METHYLTRANSFERASE MTBA"/>
    <property type="match status" value="1"/>
</dbReference>
<dbReference type="EMBL" id="FUYN01000002">
    <property type="protein sequence ID" value="SKB35131.1"/>
    <property type="molecule type" value="Genomic_DNA"/>
</dbReference>
<proteinExistence type="predicted"/>
<dbReference type="Pfam" id="PF01208">
    <property type="entry name" value="URO-D"/>
    <property type="match status" value="1"/>
</dbReference>
<organism evidence="2 3">
    <name type="scientific">Acetoanaerobium noterae</name>
    <dbReference type="NCBI Taxonomy" id="745369"/>
    <lineage>
        <taxon>Bacteria</taxon>
        <taxon>Bacillati</taxon>
        <taxon>Bacillota</taxon>
        <taxon>Clostridia</taxon>
        <taxon>Peptostreptococcales</taxon>
        <taxon>Filifactoraceae</taxon>
        <taxon>Acetoanaerobium</taxon>
    </lineage>
</organism>
<keyword evidence="3" id="KW-1185">Reference proteome</keyword>
<dbReference type="Gene3D" id="3.20.20.210">
    <property type="match status" value="1"/>
</dbReference>
<sequence>MSITDFNCTYNNGAGVNEEIVQKTKLKFPDAYKNWEDMAVLAKEIKNHEDASFCTLPFCHTLEGEALGAVINYGDERIGPRGKDYLTSSIEDLLSISELDFSKGRLAEVLKACSYLRQEGENVALYISGPFTILNLLIDLRYVFKAFKKSPEVMEKILEKLRVELLRFIREAQNMGVNIFSYGDSSGGLNILGPKLSEQIVEMFTYPLLKEAQQIITEDSIMLLCPKTSFALIGTNKAKWKDVELVESMKYDKACVSMIGKAKFLGEMCIKNKNYILKDRVIKSIELI</sequence>
<dbReference type="InterPro" id="IPR038071">
    <property type="entry name" value="UROD/MetE-like_sf"/>
</dbReference>
<dbReference type="Proteomes" id="UP000243406">
    <property type="component" value="Unassembled WGS sequence"/>
</dbReference>
<dbReference type="InterPro" id="IPR000257">
    <property type="entry name" value="Uroporphyrinogen_deCOase"/>
</dbReference>
<accession>A0A1T5AJF6</accession>
<gene>
    <name evidence="2" type="ORF">SAMN02745120_0966</name>
</gene>
<reference evidence="3" key="1">
    <citation type="submission" date="2017-02" db="EMBL/GenBank/DDBJ databases">
        <authorList>
            <person name="Varghese N."/>
            <person name="Submissions S."/>
        </authorList>
    </citation>
    <scope>NUCLEOTIDE SEQUENCE [LARGE SCALE GENOMIC DNA]</scope>
    <source>
        <strain evidence="3">ATCC 35199</strain>
    </source>
</reference>
<protein>
    <submittedName>
        <fullName evidence="2">Uroporphyrinogen decarboxylase (URO-D)</fullName>
    </submittedName>
</protein>